<dbReference type="AlphaFoldDB" id="A0A8H5JFL7"/>
<sequence>MASEPDPNQSRKADYVVQRTRRRLMATDAKEYHRLLDRNPALGLPGPFTDRDQILHQLRALKEKEHRENTSALFVREYMRFKFSATSNRVEWRLDTSYNDRRHFLDCYNKSVAMYLFYPDASQADRCNNGVLSDLDVWLYRHWFKPYESDIEHGRYIAKSISFRHHTADIEPILADISEFHHRLVQSLSPDALKSVTSQMLQELRILPFRTTAGQPQEEPFATLSKSHKVPPLFKSLFIVVHKTQVSRTERFTVEETDNIPVTLVRTGSMEGLKYPISFHSLHRNGGVLSEHNPSDNSVCSVRTNLKSAIRFVLDLETREEGFWGTKPRPPLADSSVDVEKEARELGWDDATHGKLPLDQPSSTWVNRRKYPDWTGPGALHHLRLVRVMMRLRRRCSQDMLEDDWWWWKIDDESPETGIMGLVYKGAHFFTTPRNVIPYMLLMGNLVVLYVSYVFLDG</sequence>
<reference evidence="2 3" key="1">
    <citation type="submission" date="2020-05" db="EMBL/GenBank/DDBJ databases">
        <title>Identification and distribution of gene clusters putatively required for synthesis of sphingolipid metabolism inhibitors in phylogenetically diverse species of the filamentous fungus Fusarium.</title>
        <authorList>
            <person name="Kim H.-S."/>
            <person name="Busman M."/>
            <person name="Brown D.W."/>
            <person name="Divon H."/>
            <person name="Uhlig S."/>
            <person name="Proctor R.H."/>
        </authorList>
    </citation>
    <scope>NUCLEOTIDE SEQUENCE [LARGE SCALE GENOMIC DNA]</scope>
    <source>
        <strain evidence="2 3">NRRL 53147</strain>
    </source>
</reference>
<evidence type="ECO:0000256" key="1">
    <source>
        <dbReference type="SAM" id="Phobius"/>
    </source>
</evidence>
<evidence type="ECO:0000313" key="3">
    <source>
        <dbReference type="Proteomes" id="UP000522262"/>
    </source>
</evidence>
<keyword evidence="1" id="KW-1133">Transmembrane helix</keyword>
<name>A0A8H5JFL7_9HYPO</name>
<feature type="transmembrane region" description="Helical" evidence="1">
    <location>
        <begin position="436"/>
        <end position="456"/>
    </location>
</feature>
<dbReference type="EMBL" id="JAAOAM010000045">
    <property type="protein sequence ID" value="KAF5554262.1"/>
    <property type="molecule type" value="Genomic_DNA"/>
</dbReference>
<proteinExistence type="predicted"/>
<gene>
    <name evidence="2" type="ORF">FMEXI_2083</name>
</gene>
<keyword evidence="1" id="KW-0472">Membrane</keyword>
<dbReference type="Proteomes" id="UP000522262">
    <property type="component" value="Unassembled WGS sequence"/>
</dbReference>
<organism evidence="2 3">
    <name type="scientific">Fusarium mexicanum</name>
    <dbReference type="NCBI Taxonomy" id="751941"/>
    <lineage>
        <taxon>Eukaryota</taxon>
        <taxon>Fungi</taxon>
        <taxon>Dikarya</taxon>
        <taxon>Ascomycota</taxon>
        <taxon>Pezizomycotina</taxon>
        <taxon>Sordariomycetes</taxon>
        <taxon>Hypocreomycetidae</taxon>
        <taxon>Hypocreales</taxon>
        <taxon>Nectriaceae</taxon>
        <taxon>Fusarium</taxon>
        <taxon>Fusarium fujikuroi species complex</taxon>
    </lineage>
</organism>
<comment type="caution">
    <text evidence="2">The sequence shown here is derived from an EMBL/GenBank/DDBJ whole genome shotgun (WGS) entry which is preliminary data.</text>
</comment>
<accession>A0A8H5JFL7</accession>
<keyword evidence="1" id="KW-0812">Transmembrane</keyword>
<protein>
    <submittedName>
        <fullName evidence="2">Uncharacterized protein</fullName>
    </submittedName>
</protein>
<evidence type="ECO:0000313" key="2">
    <source>
        <dbReference type="EMBL" id="KAF5554262.1"/>
    </source>
</evidence>
<keyword evidence="3" id="KW-1185">Reference proteome</keyword>